<keyword evidence="2" id="KW-1185">Reference proteome</keyword>
<protein>
    <recommendedName>
        <fullName evidence="3">HEAT repeat domain-containing protein</fullName>
    </recommendedName>
</protein>
<dbReference type="InterPro" id="IPR016024">
    <property type="entry name" value="ARM-type_fold"/>
</dbReference>
<organism evidence="1 2">
    <name type="scientific">Streptomyces phaeochromogenes</name>
    <dbReference type="NCBI Taxonomy" id="1923"/>
    <lineage>
        <taxon>Bacteria</taxon>
        <taxon>Bacillati</taxon>
        <taxon>Actinomycetota</taxon>
        <taxon>Actinomycetes</taxon>
        <taxon>Kitasatosporales</taxon>
        <taxon>Streptomycetaceae</taxon>
        <taxon>Streptomyces</taxon>
        <taxon>Streptomyces phaeochromogenes group</taxon>
    </lineage>
</organism>
<gene>
    <name evidence="1" type="ORF">OHB35_53095</name>
</gene>
<proteinExistence type="predicted"/>
<accession>A0ABZ1HRP6</accession>
<evidence type="ECO:0000313" key="2">
    <source>
        <dbReference type="Proteomes" id="UP001340816"/>
    </source>
</evidence>
<evidence type="ECO:0008006" key="3">
    <source>
        <dbReference type="Google" id="ProtNLM"/>
    </source>
</evidence>
<dbReference type="SUPFAM" id="SSF48371">
    <property type="entry name" value="ARM repeat"/>
    <property type="match status" value="1"/>
</dbReference>
<sequence length="171" mass="19208">MLGETWGGDPAVTAAFLESAERSPDPDLRVAVLQWLTEHCAHLPKVRELLYRCALADHDPAVRDYALRWMAQWWPDHPNYAALFVTDPRAADAPEPERRAVMLQALAAGGHEAEFERQLAQEEDPWIRNLIRQIERLRTTPEAAAPAVFHGRLLTGLQRFLKARARAGSAG</sequence>
<reference evidence="1 2" key="1">
    <citation type="submission" date="2022-10" db="EMBL/GenBank/DDBJ databases">
        <title>The complete genomes of actinobacterial strains from the NBC collection.</title>
        <authorList>
            <person name="Joergensen T.S."/>
            <person name="Alvarez Arevalo M."/>
            <person name="Sterndorff E.B."/>
            <person name="Faurdal D."/>
            <person name="Vuksanovic O."/>
            <person name="Mourched A.-S."/>
            <person name="Charusanti P."/>
            <person name="Shaw S."/>
            <person name="Blin K."/>
            <person name="Weber T."/>
        </authorList>
    </citation>
    <scope>NUCLEOTIDE SEQUENCE [LARGE SCALE GENOMIC DNA]</scope>
    <source>
        <strain evidence="1 2">NBC 01752</strain>
    </source>
</reference>
<dbReference type="RefSeq" id="WP_326762814.1">
    <property type="nucleotide sequence ID" value="NZ_CP109135.1"/>
</dbReference>
<dbReference type="EMBL" id="CP109135">
    <property type="protein sequence ID" value="WSD21277.1"/>
    <property type="molecule type" value="Genomic_DNA"/>
</dbReference>
<name>A0ABZ1HRP6_STRPH</name>
<dbReference type="InterPro" id="IPR011989">
    <property type="entry name" value="ARM-like"/>
</dbReference>
<evidence type="ECO:0000313" key="1">
    <source>
        <dbReference type="EMBL" id="WSD21277.1"/>
    </source>
</evidence>
<dbReference type="Proteomes" id="UP001340816">
    <property type="component" value="Chromosome"/>
</dbReference>
<dbReference type="Gene3D" id="1.25.10.10">
    <property type="entry name" value="Leucine-rich Repeat Variant"/>
    <property type="match status" value="1"/>
</dbReference>